<comment type="caution">
    <text evidence="1">The sequence shown here is derived from an EMBL/GenBank/DDBJ whole genome shotgun (WGS) entry which is preliminary data.</text>
</comment>
<reference evidence="1 2" key="1">
    <citation type="submission" date="2019-03" db="EMBL/GenBank/DDBJ databases">
        <title>Draft genome sequences of novel Actinobacteria.</title>
        <authorList>
            <person name="Sahin N."/>
            <person name="Ay H."/>
            <person name="Saygin H."/>
        </authorList>
    </citation>
    <scope>NUCLEOTIDE SEQUENCE [LARGE SCALE GENOMIC DNA]</scope>
    <source>
        <strain evidence="1 2">5K138</strain>
    </source>
</reference>
<dbReference type="OrthoDB" id="4955099at2"/>
<dbReference type="InParanoid" id="A0A4V2Z0Y0"/>
<keyword evidence="2" id="KW-1185">Reference proteome</keyword>
<sequence length="140" mass="15729">MGRAERVLMRGRRRAEALMIDSCRIRRPTGRTTGPDGVVTTTYDLIYPLPGAQPPVDGRCRIQTNDPYEQRPEAGEHSFTVVRDILQLPMAVVVVRVDDVVDQVVSEMDPALAGRIWRVAAPSRKTHQTMRRFYIAEVAG</sequence>
<evidence type="ECO:0000313" key="2">
    <source>
        <dbReference type="Proteomes" id="UP000294739"/>
    </source>
</evidence>
<dbReference type="RefSeq" id="WP_131898283.1">
    <property type="nucleotide sequence ID" value="NZ_SMKZ01000034.1"/>
</dbReference>
<dbReference type="AlphaFoldDB" id="A0A4V2Z0Y0"/>
<dbReference type="EMBL" id="SMKZ01000034">
    <property type="protein sequence ID" value="TDE02838.1"/>
    <property type="molecule type" value="Genomic_DNA"/>
</dbReference>
<dbReference type="Proteomes" id="UP000294739">
    <property type="component" value="Unassembled WGS sequence"/>
</dbReference>
<gene>
    <name evidence="1" type="ORF">E1269_21340</name>
</gene>
<dbReference type="Pfam" id="PF19586">
    <property type="entry name" value="DUF6093"/>
    <property type="match status" value="1"/>
</dbReference>
<organism evidence="1 2">
    <name type="scientific">Jiangella asiatica</name>
    <dbReference type="NCBI Taxonomy" id="2530372"/>
    <lineage>
        <taxon>Bacteria</taxon>
        <taxon>Bacillati</taxon>
        <taxon>Actinomycetota</taxon>
        <taxon>Actinomycetes</taxon>
        <taxon>Jiangellales</taxon>
        <taxon>Jiangellaceae</taxon>
        <taxon>Jiangella</taxon>
    </lineage>
</organism>
<protein>
    <submittedName>
        <fullName evidence="1">Uncharacterized protein</fullName>
    </submittedName>
</protein>
<dbReference type="InterPro" id="IPR046075">
    <property type="entry name" value="DUF6093"/>
</dbReference>
<accession>A0A4V2Z0Y0</accession>
<name>A0A4V2Z0Y0_9ACTN</name>
<evidence type="ECO:0000313" key="1">
    <source>
        <dbReference type="EMBL" id="TDE02838.1"/>
    </source>
</evidence>
<proteinExistence type="predicted"/>